<dbReference type="InterPro" id="IPR041375">
    <property type="entry name" value="VapC45_PIN-like"/>
</dbReference>
<accession>A0ABN2FAB8</accession>
<dbReference type="EMBL" id="BAAANE010000004">
    <property type="protein sequence ID" value="GAA1637650.1"/>
    <property type="molecule type" value="Genomic_DNA"/>
</dbReference>
<dbReference type="RefSeq" id="WP_344111749.1">
    <property type="nucleotide sequence ID" value="NZ_BAAANE010000004.1"/>
</dbReference>
<feature type="domain" description="VapC45 PIN like" evidence="1">
    <location>
        <begin position="9"/>
        <end position="89"/>
    </location>
</feature>
<dbReference type="Pfam" id="PF18478">
    <property type="entry name" value="PIN_10"/>
    <property type="match status" value="1"/>
</dbReference>
<evidence type="ECO:0000313" key="3">
    <source>
        <dbReference type="Proteomes" id="UP001501319"/>
    </source>
</evidence>
<name>A0ABN2FAB8_9ACTN</name>
<evidence type="ECO:0000313" key="2">
    <source>
        <dbReference type="EMBL" id="GAA1637650.1"/>
    </source>
</evidence>
<keyword evidence="3" id="KW-1185">Reference proteome</keyword>
<comment type="caution">
    <text evidence="2">The sequence shown here is derived from an EMBL/GenBank/DDBJ whole genome shotgun (WGS) entry which is preliminary data.</text>
</comment>
<proteinExistence type="predicted"/>
<sequence>MSGLISAPPRFYIDVGLGGLAVPALVRELGCEALTKVQVFGQRKVEDTEWIAWADAADLVVLTKDDAIRRRPLERAALAESRLRVFCLTNANLTKAQQVARFEERWPAILRRCAQPGPFVCGVYTDRLQDLNI</sequence>
<evidence type="ECO:0000259" key="1">
    <source>
        <dbReference type="Pfam" id="PF18478"/>
    </source>
</evidence>
<protein>
    <recommendedName>
        <fullName evidence="1">VapC45 PIN like domain-containing protein</fullName>
    </recommendedName>
</protein>
<dbReference type="Proteomes" id="UP001501319">
    <property type="component" value="Unassembled WGS sequence"/>
</dbReference>
<gene>
    <name evidence="2" type="ORF">GCM10009744_28650</name>
</gene>
<organism evidence="2 3">
    <name type="scientific">Kribbella alba</name>
    <dbReference type="NCBI Taxonomy" id="190197"/>
    <lineage>
        <taxon>Bacteria</taxon>
        <taxon>Bacillati</taxon>
        <taxon>Actinomycetota</taxon>
        <taxon>Actinomycetes</taxon>
        <taxon>Propionibacteriales</taxon>
        <taxon>Kribbellaceae</taxon>
        <taxon>Kribbella</taxon>
    </lineage>
</organism>
<reference evidence="2 3" key="1">
    <citation type="journal article" date="2019" name="Int. J. Syst. Evol. Microbiol.">
        <title>The Global Catalogue of Microorganisms (GCM) 10K type strain sequencing project: providing services to taxonomists for standard genome sequencing and annotation.</title>
        <authorList>
            <consortium name="The Broad Institute Genomics Platform"/>
            <consortium name="The Broad Institute Genome Sequencing Center for Infectious Disease"/>
            <person name="Wu L."/>
            <person name="Ma J."/>
        </authorList>
    </citation>
    <scope>NUCLEOTIDE SEQUENCE [LARGE SCALE GENOMIC DNA]</scope>
    <source>
        <strain evidence="2 3">JCM 14306</strain>
    </source>
</reference>